<sequence length="243" mass="25587">MGEPDNTNRPTIVLFHGAWADGSGWGKVIRSLQEDGYTVVAPALGLLSLSADIAAARKCIGDIQGPALLVGHSYGGSVITGAASGLANVKGLVYLAAFALDTGESLFGLVNQFAAQYGAAFAGQFFRPDGAFDNPQTLVYLDRANFGAAFVQDIDAQQAAVLGATQRPIGVAAFGEALQDTPAWRGTRSWYQVSAQDRVLQPDAQRWMAQRMGAEVTELESSHASPVAHPQAIAELIRRAAQA</sequence>
<dbReference type="Pfam" id="PF12697">
    <property type="entry name" value="Abhydrolase_6"/>
    <property type="match status" value="1"/>
</dbReference>
<comment type="caution">
    <text evidence="2">The sequence shown here is derived from an EMBL/GenBank/DDBJ whole genome shotgun (WGS) entry which is preliminary data.</text>
</comment>
<dbReference type="InterPro" id="IPR029058">
    <property type="entry name" value="AB_hydrolase_fold"/>
</dbReference>
<dbReference type="InterPro" id="IPR052897">
    <property type="entry name" value="Sec-Metab_Biosynth_Hydrolase"/>
</dbReference>
<proteinExistence type="predicted"/>
<dbReference type="EMBL" id="LJCR01000053">
    <property type="protein sequence ID" value="KPV54459.1"/>
    <property type="molecule type" value="Genomic_DNA"/>
</dbReference>
<dbReference type="PANTHER" id="PTHR37017:SF11">
    <property type="entry name" value="ESTERASE_LIPASE_THIOESTERASE DOMAIN-CONTAINING PROTEIN"/>
    <property type="match status" value="1"/>
</dbReference>
<gene>
    <name evidence="2" type="ORF">SE17_03590</name>
</gene>
<name>A0A0P9FCL8_9CHLR</name>
<organism evidence="2 3">
    <name type="scientific">Kouleothrix aurantiaca</name>
    <dbReference type="NCBI Taxonomy" id="186479"/>
    <lineage>
        <taxon>Bacteria</taxon>
        <taxon>Bacillati</taxon>
        <taxon>Chloroflexota</taxon>
        <taxon>Chloroflexia</taxon>
        <taxon>Chloroflexales</taxon>
        <taxon>Roseiflexineae</taxon>
        <taxon>Roseiflexaceae</taxon>
        <taxon>Kouleothrix</taxon>
    </lineage>
</organism>
<dbReference type="AlphaFoldDB" id="A0A0P9FCL8"/>
<reference evidence="2 3" key="1">
    <citation type="submission" date="2015-09" db="EMBL/GenBank/DDBJ databases">
        <title>Draft genome sequence of Kouleothrix aurantiaca JCM 19913.</title>
        <authorList>
            <person name="Hemp J."/>
        </authorList>
    </citation>
    <scope>NUCLEOTIDE SEQUENCE [LARGE SCALE GENOMIC DNA]</scope>
    <source>
        <strain evidence="2 3">COM-B</strain>
    </source>
</reference>
<dbReference type="PANTHER" id="PTHR37017">
    <property type="entry name" value="AB HYDROLASE-1 DOMAIN-CONTAINING PROTEIN-RELATED"/>
    <property type="match status" value="1"/>
</dbReference>
<dbReference type="SUPFAM" id="SSF53474">
    <property type="entry name" value="alpha/beta-Hydrolases"/>
    <property type="match status" value="1"/>
</dbReference>
<dbReference type="Gene3D" id="3.40.50.1820">
    <property type="entry name" value="alpha/beta hydrolase"/>
    <property type="match status" value="1"/>
</dbReference>
<feature type="domain" description="AB hydrolase-1" evidence="1">
    <location>
        <begin position="12"/>
        <end position="235"/>
    </location>
</feature>
<dbReference type="Proteomes" id="UP000050509">
    <property type="component" value="Unassembled WGS sequence"/>
</dbReference>
<protein>
    <recommendedName>
        <fullName evidence="1">AB hydrolase-1 domain-containing protein</fullName>
    </recommendedName>
</protein>
<evidence type="ECO:0000313" key="3">
    <source>
        <dbReference type="Proteomes" id="UP000050509"/>
    </source>
</evidence>
<evidence type="ECO:0000259" key="1">
    <source>
        <dbReference type="Pfam" id="PF12697"/>
    </source>
</evidence>
<dbReference type="InterPro" id="IPR000073">
    <property type="entry name" value="AB_hydrolase_1"/>
</dbReference>
<accession>A0A0P9FCL8</accession>
<evidence type="ECO:0000313" key="2">
    <source>
        <dbReference type="EMBL" id="KPV54459.1"/>
    </source>
</evidence>
<keyword evidence="3" id="KW-1185">Reference proteome</keyword>